<keyword evidence="5" id="KW-0227">DNA damage</keyword>
<keyword evidence="8" id="KW-0539">Nucleus</keyword>
<dbReference type="PROSITE" id="PS50173">
    <property type="entry name" value="UMUC"/>
    <property type="match status" value="1"/>
</dbReference>
<evidence type="ECO:0000313" key="10">
    <source>
        <dbReference type="EMBL" id="KAH9315698.1"/>
    </source>
</evidence>
<dbReference type="FunFam" id="3.40.1170.60:FF:000003">
    <property type="entry name" value="DNA polymerase eta"/>
    <property type="match status" value="1"/>
</dbReference>
<dbReference type="OMA" id="THILGFQ"/>
<evidence type="ECO:0000256" key="4">
    <source>
        <dbReference type="ARBA" id="ARBA00022723"/>
    </source>
</evidence>
<keyword evidence="11" id="KW-1185">Reference proteome</keyword>
<keyword evidence="6" id="KW-0460">Magnesium</keyword>
<feature type="domain" description="UmuC" evidence="9">
    <location>
        <begin position="110"/>
        <end position="287"/>
    </location>
</feature>
<reference evidence="10 11" key="1">
    <citation type="journal article" date="2021" name="Nat. Plants">
        <title>The Taxus genome provides insights into paclitaxel biosynthesis.</title>
        <authorList>
            <person name="Xiong X."/>
            <person name="Gou J."/>
            <person name="Liao Q."/>
            <person name="Li Y."/>
            <person name="Zhou Q."/>
            <person name="Bi G."/>
            <person name="Li C."/>
            <person name="Du R."/>
            <person name="Wang X."/>
            <person name="Sun T."/>
            <person name="Guo L."/>
            <person name="Liang H."/>
            <person name="Lu P."/>
            <person name="Wu Y."/>
            <person name="Zhang Z."/>
            <person name="Ro D.K."/>
            <person name="Shang Y."/>
            <person name="Huang S."/>
            <person name="Yan J."/>
        </authorList>
    </citation>
    <scope>NUCLEOTIDE SEQUENCE [LARGE SCALE GENOMIC DNA]</scope>
    <source>
        <strain evidence="10">Ta-2019</strain>
    </source>
</reference>
<dbReference type="InterPro" id="IPR043502">
    <property type="entry name" value="DNA/RNA_pol_sf"/>
</dbReference>
<evidence type="ECO:0000313" key="11">
    <source>
        <dbReference type="Proteomes" id="UP000824469"/>
    </source>
</evidence>
<feature type="non-terminal residue" evidence="10">
    <location>
        <position position="287"/>
    </location>
</feature>
<dbReference type="Pfam" id="PF00817">
    <property type="entry name" value="IMS"/>
    <property type="match status" value="1"/>
</dbReference>
<dbReference type="InterPro" id="IPR043128">
    <property type="entry name" value="Rev_trsase/Diguanyl_cyclase"/>
</dbReference>
<dbReference type="InterPro" id="IPR001126">
    <property type="entry name" value="UmuC"/>
</dbReference>
<dbReference type="Gene3D" id="3.30.70.270">
    <property type="match status" value="1"/>
</dbReference>
<keyword evidence="3" id="KW-0548">Nucleotidyltransferase</keyword>
<dbReference type="EMBL" id="JAHRHJ020000005">
    <property type="protein sequence ID" value="KAH9315698.1"/>
    <property type="molecule type" value="Genomic_DNA"/>
</dbReference>
<keyword evidence="2" id="KW-0808">Transferase</keyword>
<dbReference type="GO" id="GO:0005657">
    <property type="term" value="C:replication fork"/>
    <property type="evidence" value="ECO:0007669"/>
    <property type="project" value="TreeGrafter"/>
</dbReference>
<dbReference type="GO" id="GO:0046872">
    <property type="term" value="F:metal ion binding"/>
    <property type="evidence" value="ECO:0007669"/>
    <property type="project" value="UniProtKB-KW"/>
</dbReference>
<dbReference type="SUPFAM" id="SSF56672">
    <property type="entry name" value="DNA/RNA polymerases"/>
    <property type="match status" value="1"/>
</dbReference>
<dbReference type="Proteomes" id="UP000824469">
    <property type="component" value="Unassembled WGS sequence"/>
</dbReference>
<dbReference type="PANTHER" id="PTHR45873">
    <property type="entry name" value="DNA POLYMERASE ETA"/>
    <property type="match status" value="1"/>
</dbReference>
<dbReference type="PANTHER" id="PTHR45873:SF1">
    <property type="entry name" value="DNA POLYMERASE ETA"/>
    <property type="match status" value="1"/>
</dbReference>
<gene>
    <name evidence="10" type="ORF">KI387_024325</name>
</gene>
<comment type="subcellular location">
    <subcellularLocation>
        <location evidence="1">Nucleus</location>
    </subcellularLocation>
</comment>
<dbReference type="GO" id="GO:0003887">
    <property type="term" value="F:DNA-directed DNA polymerase activity"/>
    <property type="evidence" value="ECO:0007669"/>
    <property type="project" value="TreeGrafter"/>
</dbReference>
<dbReference type="InterPro" id="IPR052230">
    <property type="entry name" value="DNA_polymerase_eta"/>
</dbReference>
<comment type="caution">
    <text evidence="10">The sequence shown here is derived from an EMBL/GenBank/DDBJ whole genome shotgun (WGS) entry which is preliminary data.</text>
</comment>
<dbReference type="GO" id="GO:0035861">
    <property type="term" value="C:site of double-strand break"/>
    <property type="evidence" value="ECO:0007669"/>
    <property type="project" value="TreeGrafter"/>
</dbReference>
<sequence length="287" mass="32179">MVPKTSAEALECLTEAWRPNKALEALNMVIPFLSLSSRMKTLDSGTYLGEENPQARIFGTIEYLKQVAKSLQVISKATIQFSYKTLAITHVLFLSYPFGKNEKVVVLRKRPELRGRPTAVVQYNSWKGGGLIAVGYEAREFGVKRSMRGDEAKKVCSDIQLVQVPVAHGKADLTLYREAGSEVVSVLARKGRCERASIDEVYLDITDAATALLSELSLESIELFSDELLKTHILGFQKETEDRKEMVKRWLCRNDADHRDRMLLCGAIIVAELRMQVLSETQFTCSA</sequence>
<protein>
    <recommendedName>
        <fullName evidence="9">UmuC domain-containing protein</fullName>
    </recommendedName>
</protein>
<evidence type="ECO:0000256" key="2">
    <source>
        <dbReference type="ARBA" id="ARBA00022679"/>
    </source>
</evidence>
<evidence type="ECO:0000256" key="6">
    <source>
        <dbReference type="ARBA" id="ARBA00022842"/>
    </source>
</evidence>
<dbReference type="Gene3D" id="3.40.1170.60">
    <property type="match status" value="1"/>
</dbReference>
<dbReference type="GO" id="GO:0006281">
    <property type="term" value="P:DNA repair"/>
    <property type="evidence" value="ECO:0007669"/>
    <property type="project" value="UniProtKB-KW"/>
</dbReference>
<dbReference type="AlphaFoldDB" id="A0AA38G6N3"/>
<evidence type="ECO:0000256" key="1">
    <source>
        <dbReference type="ARBA" id="ARBA00004123"/>
    </source>
</evidence>
<accession>A0AA38G6N3</accession>
<evidence type="ECO:0000256" key="3">
    <source>
        <dbReference type="ARBA" id="ARBA00022695"/>
    </source>
</evidence>
<proteinExistence type="predicted"/>
<keyword evidence="4" id="KW-0479">Metal-binding</keyword>
<organism evidence="10 11">
    <name type="scientific">Taxus chinensis</name>
    <name type="common">Chinese yew</name>
    <name type="synonym">Taxus wallichiana var. chinensis</name>
    <dbReference type="NCBI Taxonomy" id="29808"/>
    <lineage>
        <taxon>Eukaryota</taxon>
        <taxon>Viridiplantae</taxon>
        <taxon>Streptophyta</taxon>
        <taxon>Embryophyta</taxon>
        <taxon>Tracheophyta</taxon>
        <taxon>Spermatophyta</taxon>
        <taxon>Pinopsida</taxon>
        <taxon>Pinidae</taxon>
        <taxon>Conifers II</taxon>
        <taxon>Cupressales</taxon>
        <taxon>Taxaceae</taxon>
        <taxon>Taxus</taxon>
    </lineage>
</organism>
<evidence type="ECO:0000259" key="9">
    <source>
        <dbReference type="PROSITE" id="PS50173"/>
    </source>
</evidence>
<evidence type="ECO:0000256" key="5">
    <source>
        <dbReference type="ARBA" id="ARBA00022763"/>
    </source>
</evidence>
<keyword evidence="7" id="KW-0234">DNA repair</keyword>
<evidence type="ECO:0000256" key="8">
    <source>
        <dbReference type="ARBA" id="ARBA00023242"/>
    </source>
</evidence>
<name>A0AA38G6N3_TAXCH</name>
<dbReference type="FunFam" id="3.30.70.270:FF:000029">
    <property type="entry name" value="DNA polymerase eta"/>
    <property type="match status" value="1"/>
</dbReference>
<evidence type="ECO:0000256" key="7">
    <source>
        <dbReference type="ARBA" id="ARBA00023204"/>
    </source>
</evidence>
<dbReference type="GO" id="GO:0009314">
    <property type="term" value="P:response to radiation"/>
    <property type="evidence" value="ECO:0007669"/>
    <property type="project" value="TreeGrafter"/>
</dbReference>
<dbReference type="GO" id="GO:0042276">
    <property type="term" value="P:error-prone translesion synthesis"/>
    <property type="evidence" value="ECO:0007669"/>
    <property type="project" value="TreeGrafter"/>
</dbReference>
<dbReference type="GO" id="GO:0005634">
    <property type="term" value="C:nucleus"/>
    <property type="evidence" value="ECO:0007669"/>
    <property type="project" value="UniProtKB-SubCell"/>
</dbReference>